<protein>
    <submittedName>
        <fullName evidence="2">Uncharacterized protein</fullName>
    </submittedName>
</protein>
<keyword evidence="3" id="KW-1185">Reference proteome</keyword>
<evidence type="ECO:0000313" key="3">
    <source>
        <dbReference type="Proteomes" id="UP001201163"/>
    </source>
</evidence>
<organism evidence="2 3">
    <name type="scientific">Lactarius akahatsu</name>
    <dbReference type="NCBI Taxonomy" id="416441"/>
    <lineage>
        <taxon>Eukaryota</taxon>
        <taxon>Fungi</taxon>
        <taxon>Dikarya</taxon>
        <taxon>Basidiomycota</taxon>
        <taxon>Agaricomycotina</taxon>
        <taxon>Agaricomycetes</taxon>
        <taxon>Russulales</taxon>
        <taxon>Russulaceae</taxon>
        <taxon>Lactarius</taxon>
    </lineage>
</organism>
<dbReference type="EMBL" id="JAKELL010000175">
    <property type="protein sequence ID" value="KAH8979348.1"/>
    <property type="molecule type" value="Genomic_DNA"/>
</dbReference>
<accession>A0AAD4L423</accession>
<feature type="region of interest" description="Disordered" evidence="1">
    <location>
        <begin position="124"/>
        <end position="143"/>
    </location>
</feature>
<dbReference type="Proteomes" id="UP001201163">
    <property type="component" value="Unassembled WGS sequence"/>
</dbReference>
<name>A0AAD4L423_9AGAM</name>
<feature type="region of interest" description="Disordered" evidence="1">
    <location>
        <begin position="149"/>
        <end position="194"/>
    </location>
</feature>
<sequence>MSFPDHPVSPPATCTFSLAVLSSLAIHDESPPLPRTSTLYATDADDFDDLLALYTSDIVPDLPNPPSVASLSGIEDNTTPFEGVKTSNVLVSTPPIDSPCPNIRQYPPLFLSRTLERLRDPDEVEPITPQHHTSTPRPDSPTLRIAIIPTNHPLQEQARTKCEREDDADDENPHKQPSPQLGRRTNPLPKFVKY</sequence>
<gene>
    <name evidence="2" type="ORF">EDB92DRAFT_1821063</name>
</gene>
<proteinExistence type="predicted"/>
<evidence type="ECO:0000313" key="2">
    <source>
        <dbReference type="EMBL" id="KAH8979348.1"/>
    </source>
</evidence>
<dbReference type="AlphaFoldDB" id="A0AAD4L423"/>
<comment type="caution">
    <text evidence="2">The sequence shown here is derived from an EMBL/GenBank/DDBJ whole genome shotgun (WGS) entry which is preliminary data.</text>
</comment>
<reference evidence="2" key="1">
    <citation type="submission" date="2022-01" db="EMBL/GenBank/DDBJ databases">
        <title>Comparative genomics reveals a dynamic genome evolution in the ectomycorrhizal milk-cap (Lactarius) mushrooms.</title>
        <authorList>
            <consortium name="DOE Joint Genome Institute"/>
            <person name="Lebreton A."/>
            <person name="Tang N."/>
            <person name="Kuo A."/>
            <person name="LaButti K."/>
            <person name="Drula E."/>
            <person name="Barry K."/>
            <person name="Clum A."/>
            <person name="Lipzen A."/>
            <person name="Mousain D."/>
            <person name="Ng V."/>
            <person name="Wang R."/>
            <person name="Wang X."/>
            <person name="Dai Y."/>
            <person name="Henrissat B."/>
            <person name="Grigoriev I.V."/>
            <person name="Guerin-Laguette A."/>
            <person name="Yu F."/>
            <person name="Martin F.M."/>
        </authorList>
    </citation>
    <scope>NUCLEOTIDE SEQUENCE</scope>
    <source>
        <strain evidence="2">QP</strain>
    </source>
</reference>
<evidence type="ECO:0000256" key="1">
    <source>
        <dbReference type="SAM" id="MobiDB-lite"/>
    </source>
</evidence>